<dbReference type="FunFam" id="3.30.1330.40:FF:000001">
    <property type="entry name" value="L-PSP family endoribonuclease"/>
    <property type="match status" value="1"/>
</dbReference>
<dbReference type="CDD" id="cd00448">
    <property type="entry name" value="YjgF_YER057c_UK114_family"/>
    <property type="match status" value="1"/>
</dbReference>
<dbReference type="Gene3D" id="3.30.1330.40">
    <property type="entry name" value="RutC-like"/>
    <property type="match status" value="1"/>
</dbReference>
<sequence>MKAAIEVSGAPRPVGPYSQAQVVSLPGGDKMVFTAGQVALDPATGKLRGGTVAEQTEQVLGNLEAVLAGAGLTFADVVKTTVFLTDMKDFQEMNQVYARSFPSNPPARSTFAAAGLPLGARVEIDAVAVGRGR</sequence>
<dbReference type="PANTHER" id="PTHR11803">
    <property type="entry name" value="2-IMINOBUTANOATE/2-IMINOPROPANOATE DEAMINASE RIDA"/>
    <property type="match status" value="1"/>
</dbReference>
<evidence type="ECO:0000256" key="1">
    <source>
        <dbReference type="ARBA" id="ARBA00010552"/>
    </source>
</evidence>
<comment type="caution">
    <text evidence="2">The sequence shown here is derived from an EMBL/GenBank/DDBJ whole genome shotgun (WGS) entry which is preliminary data.</text>
</comment>
<dbReference type="EMBL" id="VBOS01000365">
    <property type="protein sequence ID" value="TMQ51650.1"/>
    <property type="molecule type" value="Genomic_DNA"/>
</dbReference>
<dbReference type="NCBIfam" id="TIGR00004">
    <property type="entry name" value="Rid family detoxifying hydrolase"/>
    <property type="match status" value="1"/>
</dbReference>
<dbReference type="GO" id="GO:0019239">
    <property type="term" value="F:deaminase activity"/>
    <property type="evidence" value="ECO:0007669"/>
    <property type="project" value="TreeGrafter"/>
</dbReference>
<dbReference type="InterPro" id="IPR006175">
    <property type="entry name" value="YjgF/YER057c/UK114"/>
</dbReference>
<dbReference type="InterPro" id="IPR019897">
    <property type="entry name" value="RidA_CS"/>
</dbReference>
<organism evidence="2 3">
    <name type="scientific">Eiseniibacteriota bacterium</name>
    <dbReference type="NCBI Taxonomy" id="2212470"/>
    <lineage>
        <taxon>Bacteria</taxon>
        <taxon>Candidatus Eiseniibacteriota</taxon>
    </lineage>
</organism>
<dbReference type="AlphaFoldDB" id="A0A538SJU4"/>
<evidence type="ECO:0000313" key="2">
    <source>
        <dbReference type="EMBL" id="TMQ51650.1"/>
    </source>
</evidence>
<comment type="similarity">
    <text evidence="1">Belongs to the RutC family.</text>
</comment>
<dbReference type="InterPro" id="IPR035959">
    <property type="entry name" value="RutC-like_sf"/>
</dbReference>
<dbReference type="InterPro" id="IPR006056">
    <property type="entry name" value="RidA"/>
</dbReference>
<dbReference type="SUPFAM" id="SSF55298">
    <property type="entry name" value="YjgF-like"/>
    <property type="match status" value="1"/>
</dbReference>
<dbReference type="Pfam" id="PF01042">
    <property type="entry name" value="Ribonuc_L-PSP"/>
    <property type="match status" value="1"/>
</dbReference>
<dbReference type="PANTHER" id="PTHR11803:SF39">
    <property type="entry name" value="2-IMINOBUTANOATE_2-IMINOPROPANOATE DEAMINASE"/>
    <property type="match status" value="1"/>
</dbReference>
<proteinExistence type="inferred from homology"/>
<dbReference type="PROSITE" id="PS01094">
    <property type="entry name" value="UPF0076"/>
    <property type="match status" value="1"/>
</dbReference>
<dbReference type="GO" id="GO:0005829">
    <property type="term" value="C:cytosol"/>
    <property type="evidence" value="ECO:0007669"/>
    <property type="project" value="TreeGrafter"/>
</dbReference>
<accession>A0A538SJU4</accession>
<reference evidence="2 3" key="1">
    <citation type="journal article" date="2019" name="Nat. Microbiol.">
        <title>Mediterranean grassland soil C-N compound turnover is dependent on rainfall and depth, and is mediated by genomically divergent microorganisms.</title>
        <authorList>
            <person name="Diamond S."/>
            <person name="Andeer P.F."/>
            <person name="Li Z."/>
            <person name="Crits-Christoph A."/>
            <person name="Burstein D."/>
            <person name="Anantharaman K."/>
            <person name="Lane K.R."/>
            <person name="Thomas B.C."/>
            <person name="Pan C."/>
            <person name="Northen T.R."/>
            <person name="Banfield J.F."/>
        </authorList>
    </citation>
    <scope>NUCLEOTIDE SEQUENCE [LARGE SCALE GENOMIC DNA]</scope>
    <source>
        <strain evidence="2">WS_2</strain>
    </source>
</reference>
<name>A0A538SJU4_UNCEI</name>
<gene>
    <name evidence="2" type="ORF">E6K72_10210</name>
</gene>
<protein>
    <submittedName>
        <fullName evidence="2">RidA family protein</fullName>
    </submittedName>
</protein>
<evidence type="ECO:0000313" key="3">
    <source>
        <dbReference type="Proteomes" id="UP000317716"/>
    </source>
</evidence>
<dbReference type="Proteomes" id="UP000317716">
    <property type="component" value="Unassembled WGS sequence"/>
</dbReference>